<reference evidence="1 2" key="1">
    <citation type="submission" date="2023-03" db="EMBL/GenBank/DDBJ databases">
        <title>YIM 152171 draft genome.</title>
        <authorList>
            <person name="Yang Z."/>
        </authorList>
    </citation>
    <scope>NUCLEOTIDE SEQUENCE [LARGE SCALE GENOMIC DNA]</scope>
    <source>
        <strain evidence="1 2">YIM 152171</strain>
    </source>
</reference>
<keyword evidence="2" id="KW-1185">Reference proteome</keyword>
<comment type="caution">
    <text evidence="1">The sequence shown here is derived from an EMBL/GenBank/DDBJ whole genome shotgun (WGS) entry which is preliminary data.</text>
</comment>
<evidence type="ECO:0000313" key="2">
    <source>
        <dbReference type="Proteomes" id="UP001301140"/>
    </source>
</evidence>
<sequence length="162" mass="18238">MEEKPEIGLLKGLVQTVCRNADLCAAARQAAPDEDWAGLLDRLRADHGSLLRDLLGCLMLRDLPAREVRQLVMDTVPPEGEAPARPARKDFSFFRSDLEHAEQHLEDSLRCLLAGGAMRDAELELLSLHYLKMPLRLRDLASMEERPAMAFPEPSMLSERLH</sequence>
<name>A0AAP3V0C7_9PROT</name>
<evidence type="ECO:0000313" key="1">
    <source>
        <dbReference type="EMBL" id="MDF1586104.1"/>
    </source>
</evidence>
<dbReference type="Proteomes" id="UP001301140">
    <property type="component" value="Unassembled WGS sequence"/>
</dbReference>
<organism evidence="1 2">
    <name type="scientific">Marinimicrococcus flavescens</name>
    <dbReference type="NCBI Taxonomy" id="3031815"/>
    <lineage>
        <taxon>Bacteria</taxon>
        <taxon>Pseudomonadati</taxon>
        <taxon>Pseudomonadota</taxon>
        <taxon>Alphaproteobacteria</taxon>
        <taxon>Geminicoccales</taxon>
        <taxon>Geminicoccaceae</taxon>
        <taxon>Marinimicrococcus</taxon>
    </lineage>
</organism>
<gene>
    <name evidence="1" type="ORF">PZ740_06880</name>
</gene>
<proteinExistence type="predicted"/>
<accession>A0AAP3V0C7</accession>
<protein>
    <submittedName>
        <fullName evidence="1">Uncharacterized protein</fullName>
    </submittedName>
</protein>
<dbReference type="RefSeq" id="WP_327788521.1">
    <property type="nucleotide sequence ID" value="NZ_JARGEQ010000073.1"/>
</dbReference>
<dbReference type="AlphaFoldDB" id="A0AAP3V0C7"/>
<dbReference type="EMBL" id="JARGEQ010000073">
    <property type="protein sequence ID" value="MDF1586104.1"/>
    <property type="molecule type" value="Genomic_DNA"/>
</dbReference>